<dbReference type="HOGENOM" id="CLU_007698_3_0_1"/>
<reference evidence="2 3" key="1">
    <citation type="journal article" date="2013" name="Nat. Genet.">
        <title>The high-quality draft genome of peach (Prunus persica) identifies unique patterns of genetic diversity, domestication and genome evolution.</title>
        <authorList>
            <consortium name="International Peach Genome Initiative"/>
            <person name="Verde I."/>
            <person name="Abbott A.G."/>
            <person name="Scalabrin S."/>
            <person name="Jung S."/>
            <person name="Shu S."/>
            <person name="Marroni F."/>
            <person name="Zhebentyayeva T."/>
            <person name="Dettori M.T."/>
            <person name="Grimwood J."/>
            <person name="Cattonaro F."/>
            <person name="Zuccolo A."/>
            <person name="Rossini L."/>
            <person name="Jenkins J."/>
            <person name="Vendramin E."/>
            <person name="Meisel L.A."/>
            <person name="Decroocq V."/>
            <person name="Sosinski B."/>
            <person name="Prochnik S."/>
            <person name="Mitros T."/>
            <person name="Policriti A."/>
            <person name="Cipriani G."/>
            <person name="Dondini L."/>
            <person name="Ficklin S."/>
            <person name="Goodstein D.M."/>
            <person name="Xuan P."/>
            <person name="Del Fabbro C."/>
            <person name="Aramini V."/>
            <person name="Copetti D."/>
            <person name="Gonzalez S."/>
            <person name="Horner D.S."/>
            <person name="Falchi R."/>
            <person name="Lucas S."/>
            <person name="Mica E."/>
            <person name="Maldonado J."/>
            <person name="Lazzari B."/>
            <person name="Bielenberg D."/>
            <person name="Pirona R."/>
            <person name="Miculan M."/>
            <person name="Barakat A."/>
            <person name="Testolin R."/>
            <person name="Stella A."/>
            <person name="Tartarini S."/>
            <person name="Tonutti P."/>
            <person name="Arus P."/>
            <person name="Orellana A."/>
            <person name="Wells C."/>
            <person name="Main D."/>
            <person name="Vizzotto G."/>
            <person name="Silva H."/>
            <person name="Salamini F."/>
            <person name="Schmutz J."/>
            <person name="Morgante M."/>
            <person name="Rokhsar D.S."/>
        </authorList>
    </citation>
    <scope>NUCLEOTIDE SEQUENCE [LARGE SCALE GENOMIC DNA]</scope>
    <source>
        <strain evidence="3">cv. Nemared</strain>
    </source>
</reference>
<dbReference type="eggNOG" id="ENOG502QSN7">
    <property type="taxonomic scope" value="Eukaryota"/>
</dbReference>
<dbReference type="PANTHER" id="PTHR46033:SF67">
    <property type="entry name" value="AMINOTRANSFERASE-LIKE, PLANT MOBILE DOMAIN FAMILY PROTEIN"/>
    <property type="match status" value="1"/>
</dbReference>
<dbReference type="Gramene" id="ONI13204">
    <property type="protein sequence ID" value="ONI13204"/>
    <property type="gene ID" value="PRUPE_4G209700"/>
</dbReference>
<dbReference type="Proteomes" id="UP000006882">
    <property type="component" value="Chromosome G4"/>
</dbReference>
<gene>
    <name evidence="2" type="ORF">PRUPE_4G209700</name>
</gene>
<sequence>MVEEREEHMVSPTGGNPFRKKAYFLIPTLPSSIDVPPFELPRCFSSSLPTHFEPKAWHLNVEFYGWRSSQEKWKTWVDQMAPVHHEKWKEAGIYEAIISSTYEIRKVANLGDGFAEKWCSETNTFIFPWGEATITMEDVMVLGGFSALGASVLSPLQTKQMKEVGEKLIEGQKEIYSSGKKAVTKSLWLKKFMNSGNEFEHEAFLAFWLSRYVLVGSRNSIQNSVFSVAIHLARGTRIALAPAVLASIYKDLSLLKKAIVGLKELDFTLKLKSPFHLVQVWAWERFSELRPENPNTINSSEPRMARWDKVNGVRVENLRRVLDSARENFLWRPYALVTDNWHFPKYYPPEEKWVLIGPDLDDELLSFVRCLRASELVGLYTIEHYLPHRVAMQFGYDQDLPCSVTRANRNSDTAWDYNKEIKNVKLYLPSRLVEADVTTKYLKWWKQSVSGLEDAREAAVPQKRGIMSSKCLLSRANHPSVPPGFPPKRKRMEAGDPIDEDEQSVSQLLKFRKKHENFGIIQGSDSEKLSSQAQHFASLIAQKSYVNTMKSDENIVNLVGDECASSSSLFQKRQLELGDRFERLRTKIDELKAHRLGNKV</sequence>
<evidence type="ECO:0000313" key="3">
    <source>
        <dbReference type="Proteomes" id="UP000006882"/>
    </source>
</evidence>
<organism evidence="2 3">
    <name type="scientific">Prunus persica</name>
    <name type="common">Peach</name>
    <name type="synonym">Amygdalus persica</name>
    <dbReference type="NCBI Taxonomy" id="3760"/>
    <lineage>
        <taxon>Eukaryota</taxon>
        <taxon>Viridiplantae</taxon>
        <taxon>Streptophyta</taxon>
        <taxon>Embryophyta</taxon>
        <taxon>Tracheophyta</taxon>
        <taxon>Spermatophyta</taxon>
        <taxon>Magnoliopsida</taxon>
        <taxon>eudicotyledons</taxon>
        <taxon>Gunneridae</taxon>
        <taxon>Pentapetalae</taxon>
        <taxon>rosids</taxon>
        <taxon>fabids</taxon>
        <taxon>Rosales</taxon>
        <taxon>Rosaceae</taxon>
        <taxon>Amygdaloideae</taxon>
        <taxon>Amygdaleae</taxon>
        <taxon>Prunus</taxon>
    </lineage>
</organism>
<dbReference type="GO" id="GO:0010073">
    <property type="term" value="P:meristem maintenance"/>
    <property type="evidence" value="ECO:0007669"/>
    <property type="project" value="InterPro"/>
</dbReference>
<dbReference type="OrthoDB" id="1572276at2759"/>
<accession>M5WNB8</accession>
<dbReference type="STRING" id="3760.M5WNB8"/>
<proteinExistence type="predicted"/>
<dbReference type="AlphaFoldDB" id="M5WNB8"/>
<evidence type="ECO:0000259" key="1">
    <source>
        <dbReference type="Pfam" id="PF10536"/>
    </source>
</evidence>
<dbReference type="Pfam" id="PF10536">
    <property type="entry name" value="PMD"/>
    <property type="match status" value="1"/>
</dbReference>
<dbReference type="InterPro" id="IPR044824">
    <property type="entry name" value="MAIN-like"/>
</dbReference>
<dbReference type="EMBL" id="CM007654">
    <property type="protein sequence ID" value="ONI13204.1"/>
    <property type="molecule type" value="Genomic_DNA"/>
</dbReference>
<protein>
    <recommendedName>
        <fullName evidence="1">Aminotransferase-like plant mobile domain-containing protein</fullName>
    </recommendedName>
</protein>
<name>M5WNB8_PRUPE</name>
<dbReference type="InterPro" id="IPR019557">
    <property type="entry name" value="AminoTfrase-like_pln_mobile"/>
</dbReference>
<evidence type="ECO:0000313" key="2">
    <source>
        <dbReference type="EMBL" id="ONI13204.1"/>
    </source>
</evidence>
<feature type="domain" description="Aminotransferase-like plant mobile" evidence="1">
    <location>
        <begin position="92"/>
        <end position="446"/>
    </location>
</feature>
<dbReference type="KEGG" id="pper:18779291"/>
<dbReference type="OMA" id="NENPWIS"/>
<keyword evidence="3" id="KW-1185">Reference proteome</keyword>
<dbReference type="PANTHER" id="PTHR46033">
    <property type="entry name" value="PROTEIN MAIN-LIKE 2"/>
    <property type="match status" value="1"/>
</dbReference>